<feature type="domain" description="Xylose isomerase-like TIM barrel" evidence="2">
    <location>
        <begin position="61"/>
        <end position="272"/>
    </location>
</feature>
<organism evidence="3">
    <name type="scientific">Roseihalotalea indica</name>
    <dbReference type="NCBI Taxonomy" id="2867963"/>
    <lineage>
        <taxon>Bacteria</taxon>
        <taxon>Pseudomonadati</taxon>
        <taxon>Bacteroidota</taxon>
        <taxon>Cytophagia</taxon>
        <taxon>Cytophagales</taxon>
        <taxon>Catalimonadaceae</taxon>
        <taxon>Roseihalotalea</taxon>
    </lineage>
</organism>
<feature type="chain" id="PRO_5041224134" evidence="1">
    <location>
        <begin position="31"/>
        <end position="283"/>
    </location>
</feature>
<dbReference type="PROSITE" id="PS51318">
    <property type="entry name" value="TAT"/>
    <property type="match status" value="1"/>
</dbReference>
<evidence type="ECO:0000259" key="2">
    <source>
        <dbReference type="Pfam" id="PF01261"/>
    </source>
</evidence>
<sequence>MRYTRKDFLKLLGLSGLATASIAQTTFASAAQPEAKATASALNLGLASYTTRELSLEETIALAKRLGLNAIALKSMHLPLDSSSKDIKAAAKKVRDAGLKLYGAGVIYMKSPEEVDNAFAYAKEAGMDMIIGVPNPELLPQVEKKVKETNIKLAIHNHGPGDEIYPSPDNVYEKIKNLDKRIGFCLDIGHTFRIGQDPAEKAKQYADRLYDIHLKDVDKTGGEGKPLEIGRGIMDIPAFLKALQDINYSGIVAFEYEKDGKDPIPGLAESVGYIHGALDAINA</sequence>
<dbReference type="AlphaFoldDB" id="A0AA49JC26"/>
<keyword evidence="3" id="KW-0413">Isomerase</keyword>
<feature type="signal peptide" evidence="1">
    <location>
        <begin position="1"/>
        <end position="30"/>
    </location>
</feature>
<dbReference type="SUPFAM" id="SSF51658">
    <property type="entry name" value="Xylose isomerase-like"/>
    <property type="match status" value="1"/>
</dbReference>
<reference evidence="3" key="1">
    <citation type="journal article" date="2023" name="Comput. Struct. Biotechnol. J.">
        <title>Discovery of a novel marine Bacteroidetes with a rich repertoire of carbohydrate-active enzymes.</title>
        <authorList>
            <person name="Chen B."/>
            <person name="Liu G."/>
            <person name="Chen Q."/>
            <person name="Wang H."/>
            <person name="Liu L."/>
            <person name="Tang K."/>
        </authorList>
    </citation>
    <scope>NUCLEOTIDE SEQUENCE</scope>
    <source>
        <strain evidence="3">TK19036</strain>
    </source>
</reference>
<dbReference type="InterPro" id="IPR036237">
    <property type="entry name" value="Xyl_isomerase-like_sf"/>
</dbReference>
<dbReference type="EMBL" id="CP120682">
    <property type="protein sequence ID" value="WKN35258.1"/>
    <property type="molecule type" value="Genomic_DNA"/>
</dbReference>
<dbReference type="PANTHER" id="PTHR12110">
    <property type="entry name" value="HYDROXYPYRUVATE ISOMERASE"/>
    <property type="match status" value="1"/>
</dbReference>
<proteinExistence type="predicted"/>
<evidence type="ECO:0000313" key="3">
    <source>
        <dbReference type="EMBL" id="WKN35258.1"/>
    </source>
</evidence>
<protein>
    <submittedName>
        <fullName evidence="3">Sugar phosphate isomerase/epimerase</fullName>
    </submittedName>
</protein>
<name>A0AA49JC26_9BACT</name>
<dbReference type="PANTHER" id="PTHR12110:SF41">
    <property type="entry name" value="INOSOSE DEHYDRATASE"/>
    <property type="match status" value="1"/>
</dbReference>
<dbReference type="InterPro" id="IPR013022">
    <property type="entry name" value="Xyl_isomerase-like_TIM-brl"/>
</dbReference>
<reference evidence="3" key="2">
    <citation type="journal article" date="2024" name="Antonie Van Leeuwenhoek">
        <title>Roseihalotalea indica gen. nov., sp. nov., a halophilic Bacteroidetes from mesopelagic Southwest Indian Ocean with higher carbohydrate metabolic potential.</title>
        <authorList>
            <person name="Chen B."/>
            <person name="Zhang M."/>
            <person name="Lin D."/>
            <person name="Ye J."/>
            <person name="Tang K."/>
        </authorList>
    </citation>
    <scope>NUCLEOTIDE SEQUENCE</scope>
    <source>
        <strain evidence="3">TK19036</strain>
    </source>
</reference>
<dbReference type="InterPro" id="IPR006311">
    <property type="entry name" value="TAT_signal"/>
</dbReference>
<dbReference type="Gene3D" id="3.20.20.150">
    <property type="entry name" value="Divalent-metal-dependent TIM barrel enzymes"/>
    <property type="match status" value="1"/>
</dbReference>
<evidence type="ECO:0000256" key="1">
    <source>
        <dbReference type="SAM" id="SignalP"/>
    </source>
</evidence>
<dbReference type="GO" id="GO:0016853">
    <property type="term" value="F:isomerase activity"/>
    <property type="evidence" value="ECO:0007669"/>
    <property type="project" value="UniProtKB-KW"/>
</dbReference>
<keyword evidence="1" id="KW-0732">Signal</keyword>
<accession>A0AA49JC26</accession>
<gene>
    <name evidence="3" type="ORF">K4G66_23040</name>
</gene>
<dbReference type="Pfam" id="PF01261">
    <property type="entry name" value="AP_endonuc_2"/>
    <property type="match status" value="1"/>
</dbReference>
<dbReference type="InterPro" id="IPR050312">
    <property type="entry name" value="IolE/XylAMocC-like"/>
</dbReference>